<keyword evidence="1" id="KW-1133">Transmembrane helix</keyword>
<dbReference type="AlphaFoldDB" id="A0A6J5ZH18"/>
<feature type="transmembrane region" description="Helical" evidence="1">
    <location>
        <begin position="53"/>
        <end position="70"/>
    </location>
</feature>
<dbReference type="Pfam" id="PF09534">
    <property type="entry name" value="Trp_oprn_chp"/>
    <property type="match status" value="1"/>
</dbReference>
<proteinExistence type="predicted"/>
<evidence type="ECO:0000256" key="1">
    <source>
        <dbReference type="SAM" id="Phobius"/>
    </source>
</evidence>
<evidence type="ECO:0000313" key="6">
    <source>
        <dbReference type="EMBL" id="CAB5017316.1"/>
    </source>
</evidence>
<protein>
    <submittedName>
        <fullName evidence="3">Unannotated protein</fullName>
    </submittedName>
</protein>
<dbReference type="EMBL" id="CAFAAO010000001">
    <property type="protein sequence ID" value="CAB4793341.1"/>
    <property type="molecule type" value="Genomic_DNA"/>
</dbReference>
<reference evidence="3" key="1">
    <citation type="submission" date="2020-05" db="EMBL/GenBank/DDBJ databases">
        <authorList>
            <person name="Chiriac C."/>
            <person name="Salcher M."/>
            <person name="Ghai R."/>
            <person name="Kavagutti S V."/>
        </authorList>
    </citation>
    <scope>NUCLEOTIDE SEQUENCE</scope>
</reference>
<dbReference type="EMBL" id="CAFBIX010000029">
    <property type="protein sequence ID" value="CAB4848513.1"/>
    <property type="molecule type" value="Genomic_DNA"/>
</dbReference>
<feature type="transmembrane region" description="Helical" evidence="1">
    <location>
        <begin position="126"/>
        <end position="146"/>
    </location>
</feature>
<evidence type="ECO:0000313" key="5">
    <source>
        <dbReference type="EMBL" id="CAB4848513.1"/>
    </source>
</evidence>
<organism evidence="3">
    <name type="scientific">freshwater metagenome</name>
    <dbReference type="NCBI Taxonomy" id="449393"/>
    <lineage>
        <taxon>unclassified sequences</taxon>
        <taxon>metagenomes</taxon>
        <taxon>ecological metagenomes</taxon>
    </lineage>
</organism>
<evidence type="ECO:0000313" key="3">
    <source>
        <dbReference type="EMBL" id="CAB4341864.1"/>
    </source>
</evidence>
<dbReference type="EMBL" id="CAESAI010000006">
    <property type="protein sequence ID" value="CAB4333969.1"/>
    <property type="molecule type" value="Genomic_DNA"/>
</dbReference>
<sequence length="187" mass="20408">MKLTFRNLVTIQFLFSIIIFIVLSREWVAATYIEPGFPQVDLSLSANQLDPTLNGLAIAAVASTLGVIATRGWARKFVGAIIFLIGIGILFATRSLIQNLENLVSSELAQAVGRSITGWTSQTTHYAWVVFPSGFIILCCGALIATKSFDSQLSARYQRERSSANDLTPWQALDQGIDPTLADPTNQ</sequence>
<dbReference type="EMBL" id="CAESAD010000007">
    <property type="protein sequence ID" value="CAB4341864.1"/>
    <property type="molecule type" value="Genomic_DNA"/>
</dbReference>
<keyword evidence="1" id="KW-0472">Membrane</keyword>
<accession>A0A6J5ZH18</accession>
<name>A0A6J5ZH18_9ZZZZ</name>
<gene>
    <name evidence="4" type="ORF">UFOPK3037_00099</name>
    <name evidence="5" type="ORF">UFOPK3278_00822</name>
    <name evidence="2" type="ORF">UFOPK3406_00437</name>
    <name evidence="3" type="ORF">UFOPK3925_01067</name>
    <name evidence="6" type="ORF">UFOPK4097_00711</name>
</gene>
<feature type="transmembrane region" description="Helical" evidence="1">
    <location>
        <begin position="77"/>
        <end position="97"/>
    </location>
</feature>
<keyword evidence="1" id="KW-0812">Transmembrane</keyword>
<evidence type="ECO:0000313" key="4">
    <source>
        <dbReference type="EMBL" id="CAB4793341.1"/>
    </source>
</evidence>
<evidence type="ECO:0000313" key="2">
    <source>
        <dbReference type="EMBL" id="CAB4333969.1"/>
    </source>
</evidence>
<dbReference type="InterPro" id="IPR019051">
    <property type="entry name" value="Trp_biosyn_TM_oprn/chp"/>
</dbReference>
<dbReference type="EMBL" id="CAFBPK010000009">
    <property type="protein sequence ID" value="CAB5017316.1"/>
    <property type="molecule type" value="Genomic_DNA"/>
</dbReference>
<feature type="transmembrane region" description="Helical" evidence="1">
    <location>
        <begin position="12"/>
        <end position="33"/>
    </location>
</feature>